<dbReference type="AlphaFoldDB" id="A0A6B0SZ74"/>
<dbReference type="EMBL" id="WUUT01000001">
    <property type="protein sequence ID" value="MXR50944.1"/>
    <property type="molecule type" value="Genomic_DNA"/>
</dbReference>
<keyword evidence="2" id="KW-1185">Reference proteome</keyword>
<reference evidence="1 2" key="1">
    <citation type="submission" date="2019-12" db="EMBL/GenBank/DDBJ databases">
        <title>Isolation and characterization of three novel carbon monoxide-oxidizing members of Halobacteria from salione crusts and soils.</title>
        <authorList>
            <person name="Myers M.R."/>
            <person name="King G.M."/>
        </authorList>
    </citation>
    <scope>NUCLEOTIDE SEQUENCE [LARGE SCALE GENOMIC DNA]</scope>
    <source>
        <strain evidence="1 2">WSH3</strain>
    </source>
</reference>
<protein>
    <recommendedName>
        <fullName evidence="3">Lipoprotein</fullName>
    </recommendedName>
</protein>
<gene>
    <name evidence="1" type="ORF">GRX03_04890</name>
</gene>
<evidence type="ECO:0000313" key="2">
    <source>
        <dbReference type="Proteomes" id="UP000466535"/>
    </source>
</evidence>
<proteinExistence type="predicted"/>
<sequence>MKRRKYLSAVSVVSAASLSGCLFNLNQSTVQLGGVVAANYRDETQSLEITIREDDTEHQHVELDLPPASETEDGFAIQALECTWPAEEGAFIIESRANDEEFTLDLAAETADRESNCFVVSVTIDRIFSGLGWSITPCEDVSNPDTNVLCGFVDE</sequence>
<evidence type="ECO:0008006" key="3">
    <source>
        <dbReference type="Google" id="ProtNLM"/>
    </source>
</evidence>
<name>A0A6B0SZ74_9EURY</name>
<evidence type="ECO:0000313" key="1">
    <source>
        <dbReference type="EMBL" id="MXR50944.1"/>
    </source>
</evidence>
<dbReference type="PROSITE" id="PS51257">
    <property type="entry name" value="PROKAR_LIPOPROTEIN"/>
    <property type="match status" value="1"/>
</dbReference>
<dbReference type="RefSeq" id="WP_159763026.1">
    <property type="nucleotide sequence ID" value="NZ_WUUT01000001.1"/>
</dbReference>
<comment type="caution">
    <text evidence="1">The sequence shown here is derived from an EMBL/GenBank/DDBJ whole genome shotgun (WGS) entry which is preliminary data.</text>
</comment>
<organism evidence="1 2">
    <name type="scientific">Halovenus carboxidivorans</name>
    <dbReference type="NCBI Taxonomy" id="2692199"/>
    <lineage>
        <taxon>Archaea</taxon>
        <taxon>Methanobacteriati</taxon>
        <taxon>Methanobacteriota</taxon>
        <taxon>Stenosarchaea group</taxon>
        <taxon>Halobacteria</taxon>
        <taxon>Halobacteriales</taxon>
        <taxon>Haloarculaceae</taxon>
        <taxon>Halovenus</taxon>
    </lineage>
</organism>
<dbReference type="Proteomes" id="UP000466535">
    <property type="component" value="Unassembled WGS sequence"/>
</dbReference>
<accession>A0A6B0SZ74</accession>